<feature type="compositionally biased region" description="Basic and acidic residues" evidence="1">
    <location>
        <begin position="335"/>
        <end position="361"/>
    </location>
</feature>
<evidence type="ECO:0000256" key="2">
    <source>
        <dbReference type="SAM" id="SignalP"/>
    </source>
</evidence>
<feature type="compositionally biased region" description="Basic and acidic residues" evidence="1">
    <location>
        <begin position="665"/>
        <end position="686"/>
    </location>
</feature>
<dbReference type="VEuPathDB" id="TriTrypDB:TcIL3000_0_28830"/>
<feature type="region of interest" description="Disordered" evidence="1">
    <location>
        <begin position="527"/>
        <end position="588"/>
    </location>
</feature>
<feature type="region of interest" description="Disordered" evidence="1">
    <location>
        <begin position="452"/>
        <end position="481"/>
    </location>
</feature>
<evidence type="ECO:0000313" key="4">
    <source>
        <dbReference type="Proteomes" id="UP000000702"/>
    </source>
</evidence>
<feature type="region of interest" description="Disordered" evidence="1">
    <location>
        <begin position="246"/>
        <end position="418"/>
    </location>
</feature>
<reference evidence="3 4" key="2">
    <citation type="journal article" date="2012" name="Proc. Natl. Acad. Sci. U.S.A.">
        <title>Antigenic diversity is generated by distinct evolutionary mechanisms in African trypanosome species.</title>
        <authorList>
            <person name="Jackson A.P."/>
            <person name="Berry A."/>
            <person name="Aslett M."/>
            <person name="Allison H.C."/>
            <person name="Burton P."/>
            <person name="Vavrova-Anderson J."/>
            <person name="Brown R."/>
            <person name="Browne H."/>
            <person name="Corton N."/>
            <person name="Hauser H."/>
            <person name="Gamble J."/>
            <person name="Gilderthorp R."/>
            <person name="Marcello L."/>
            <person name="McQuillan J."/>
            <person name="Otto T.D."/>
            <person name="Quail M.A."/>
            <person name="Sanders M.J."/>
            <person name="van Tonder A."/>
            <person name="Ginger M.L."/>
            <person name="Field M.C."/>
            <person name="Barry J.D."/>
            <person name="Hertz-Fowler C."/>
            <person name="Berriman M."/>
        </authorList>
    </citation>
    <scope>NUCLEOTIDE SEQUENCE [LARGE SCALE GENOMIC DNA]</scope>
    <source>
        <strain evidence="3 4">IL3000</strain>
    </source>
</reference>
<feature type="compositionally biased region" description="Polar residues" evidence="1">
    <location>
        <begin position="637"/>
        <end position="663"/>
    </location>
</feature>
<keyword evidence="4" id="KW-1185">Reference proteome</keyword>
<dbReference type="AlphaFoldDB" id="F9W461"/>
<feature type="signal peptide" evidence="2">
    <location>
        <begin position="1"/>
        <end position="19"/>
    </location>
</feature>
<name>F9W461_TRYCI</name>
<dbReference type="Proteomes" id="UP000000702">
    <property type="component" value="Unassembled WGS sequence"/>
</dbReference>
<dbReference type="EMBL" id="CAEQ01000518">
    <property type="protein sequence ID" value="CCD11949.1"/>
    <property type="molecule type" value="Genomic_DNA"/>
</dbReference>
<feature type="region of interest" description="Disordered" evidence="1">
    <location>
        <begin position="627"/>
        <end position="686"/>
    </location>
</feature>
<protein>
    <submittedName>
        <fullName evidence="3">WGS project CAEQ00000000 data, annotated contig 1149</fullName>
    </submittedName>
</protein>
<dbReference type="OMA" id="LVVNCAW"/>
<feature type="compositionally biased region" description="Basic and acidic residues" evidence="1">
    <location>
        <begin position="283"/>
        <end position="312"/>
    </location>
</feature>
<evidence type="ECO:0000256" key="1">
    <source>
        <dbReference type="SAM" id="MobiDB-lite"/>
    </source>
</evidence>
<comment type="caution">
    <text evidence="3">The sequence shown here is derived from an EMBL/GenBank/DDBJ whole genome shotgun (WGS) entry which is preliminary data.</text>
</comment>
<reference evidence="4" key="1">
    <citation type="submission" date="2011-07" db="EMBL/GenBank/DDBJ databases">
        <title>Divergent evolution of antigenic variation in African trypanosomes.</title>
        <authorList>
            <person name="Jackson A.P."/>
            <person name="Berry A."/>
            <person name="Allison H.C."/>
            <person name="Burton P."/>
            <person name="Anderson J."/>
            <person name="Aslett M."/>
            <person name="Brown R."/>
            <person name="Corton N."/>
            <person name="Harris D."/>
            <person name="Hauser H."/>
            <person name="Gamble J."/>
            <person name="Gilderthorp R."/>
            <person name="McQuillan J."/>
            <person name="Quail M.A."/>
            <person name="Sanders M."/>
            <person name="Van Tonder A."/>
            <person name="Ginger M.L."/>
            <person name="Donelson J.E."/>
            <person name="Field M.C."/>
            <person name="Barry J.D."/>
            <person name="Berriman M."/>
            <person name="Hertz-Fowler C."/>
        </authorList>
    </citation>
    <scope>NUCLEOTIDE SEQUENCE [LARGE SCALE GENOMIC DNA]</scope>
    <source>
        <strain evidence="4">IL3000</strain>
    </source>
</reference>
<feature type="compositionally biased region" description="Basic and acidic residues" evidence="1">
    <location>
        <begin position="258"/>
        <end position="267"/>
    </location>
</feature>
<evidence type="ECO:0000313" key="3">
    <source>
        <dbReference type="EMBL" id="CCD11949.1"/>
    </source>
</evidence>
<sequence length="1102" mass="120693">MFLLMSGSILCITLLPLKNLPFPIKLCSNSSTVGVHRYRAVRVSVYYLRHRLTFFFSLRTEVMETLHTTAVDFVPEPLQGGTDAVVLGDSAAAEVVLPRTSRRIDFVDDGKLFEGHFTVHAMSIKSIIQLLVDQQAEQRIIINDLQDQVSTLRQQATKMRKFPGSHPALPVEPVVTSASKELSSLEHRLKILEGFRSLWGVRGEDVEALISAHGDPIVPPEEFATFIMNLQPFRLVRGETRSLISSQVERYKTPQHKGAGEGGERRQAPRASRRGDTQVTGSDEPKHRLRGDRSHRDGLRGARPPRDHHGDGDEVQAPLRDNTHTVRDSSNSVRDGSRRSRRSRDNQERDDDNQPAREDQGRSNLRNTAPSGEELRGGQRPHDRVTRDDEPQSARERSRQATCNDPNGSPEKQRFDDLNSIQDSICRDIDENKEAIFDLTKRLGILERRFRDAPASRRGQGPSQETANELAPSPAEGDGVVDIQARDDIEELTRHVSKRLREIERALAKIHSDGAGGAATASAAGASATSAASGLNVRRRSDAALKGARRPSAPSSKGPTETGGKNAVPAIDDEEKERTPPIATEGAAAHTLAVDEVARGDAAAALDQVERLEKFVTRKIKELATALNKGSPGSAAAPSTQSRSHSSPQTSLRHTVDNQTFSTADRPEPDRPERSDRPISTKEVVDYTAREDSARLSDLVHELEDDWGKRWASLEERLRIIGRAAVNKGALNPTVTGVIDRRAREDATVSLMRVQQLEREFANFRRVLPRQRGTPSEGGLYDYRQCYSNSSLKWPTSTQGTKEQSENGHVHSAVVQDDIECQSRIRVLEREVESRMEDVNRALISLRTAQGNEDLPNLNLLSNIAGTNEISPPALIPGQVVISSKNTDGQQPQEFRPPSSTKSHAAKLVMLSHHPSQQFCEDASTRDQGNPIVLRPLQLHTAGVPLVSREAHFNQAISSSPDAALATADRNCGQQISARTRDHGNDTTPCMSVGEGHAAVVPLPSLSPLGCLSLASAAAYKQDNSPQIGELSCVSARAQKGDFGRMRTQNSLARDISPAVKGKAALGFPTEPGVLGHRTPCVVNNCAWCAAESVKTSVKTVR</sequence>
<proteinExistence type="predicted"/>
<feature type="chain" id="PRO_5003394670" evidence="2">
    <location>
        <begin position="20"/>
        <end position="1102"/>
    </location>
</feature>
<feature type="compositionally biased region" description="Basic and acidic residues" evidence="1">
    <location>
        <begin position="373"/>
        <end position="399"/>
    </location>
</feature>
<gene>
    <name evidence="3" type="ORF">TCIL3000_0_28830</name>
</gene>
<organism evidence="3 4">
    <name type="scientific">Trypanosoma congolense (strain IL3000)</name>
    <dbReference type="NCBI Taxonomy" id="1068625"/>
    <lineage>
        <taxon>Eukaryota</taxon>
        <taxon>Discoba</taxon>
        <taxon>Euglenozoa</taxon>
        <taxon>Kinetoplastea</taxon>
        <taxon>Metakinetoplastina</taxon>
        <taxon>Trypanosomatida</taxon>
        <taxon>Trypanosomatidae</taxon>
        <taxon>Trypanosoma</taxon>
        <taxon>Nannomonas</taxon>
    </lineage>
</organism>
<keyword evidence="2" id="KW-0732">Signal</keyword>
<accession>F9W461</accession>